<feature type="domain" description="CUB" evidence="5">
    <location>
        <begin position="2243"/>
        <end position="2347"/>
    </location>
</feature>
<protein>
    <recommendedName>
        <fullName evidence="5">CUB domain-containing protein</fullName>
    </recommendedName>
</protein>
<dbReference type="Gene3D" id="2.60.120.200">
    <property type="match status" value="3"/>
</dbReference>
<dbReference type="SMART" id="SM00710">
    <property type="entry name" value="PbH1"/>
    <property type="match status" value="8"/>
</dbReference>
<evidence type="ECO:0000256" key="4">
    <source>
        <dbReference type="SAM" id="SignalP"/>
    </source>
</evidence>
<dbReference type="Pfam" id="PF13229">
    <property type="entry name" value="Beta_helix"/>
    <property type="match status" value="1"/>
</dbReference>
<dbReference type="PANTHER" id="PTHR24251">
    <property type="entry name" value="OVOCHYMASE-RELATED"/>
    <property type="match status" value="1"/>
</dbReference>
<dbReference type="PROSITE" id="PS01180">
    <property type="entry name" value="CUB"/>
    <property type="match status" value="1"/>
</dbReference>
<dbReference type="GeneID" id="24130643"/>
<keyword evidence="2" id="KW-1015">Disulfide bond</keyword>
<dbReference type="SUPFAM" id="SSF49854">
    <property type="entry name" value="Spermadhesin, CUB domain"/>
    <property type="match status" value="2"/>
</dbReference>
<evidence type="ECO:0000256" key="3">
    <source>
        <dbReference type="SAM" id="MobiDB-lite"/>
    </source>
</evidence>
<feature type="signal peptide" evidence="4">
    <location>
        <begin position="1"/>
        <end position="16"/>
    </location>
</feature>
<keyword evidence="1" id="KW-0677">Repeat</keyword>
<evidence type="ECO:0000313" key="6">
    <source>
        <dbReference type="EMBL" id="KDO26350.1"/>
    </source>
</evidence>
<dbReference type="Pfam" id="PF23106">
    <property type="entry name" value="EGF_Teneurin"/>
    <property type="match status" value="1"/>
</dbReference>
<sequence>MRWLLVALWAVTGVSQQCTPSAQLTKAPGALRDRSPQVGSYNPGVDCHWQITTAKPNTIIALTFTLLNLEADYGGNNDVVLVNLGRNAPRPLGWSLYTRPLDLSGGDAVGTFEYATSPLSKDTCVANQQGSFDPTRCDLTYGSLLTDSSRSASWYYFTGSYDDTVGGAVSTMQSTARDIYVIYRSFIKPDGVVPDDSAVYGMAATYEFASTFCSGPSVLSPQLSVADGANATTAQTFRDNMLGQNQPNMSCSWLLQPTRFDPTSGTRVLFDSIWISFSAFQLRYDGASANATVVARFSGGHPPPSGYFLQNGQGVLFLTYASLDGPAAAGFAVSWQAAYCPNACSGSHGRCLNGECVCVHGWSGPACDIPQGWLYPDCGALPSAVMTCKHSPSLDSSAFDPLQGRVYNGDCVYCPLPPVVPQQTPQPDLNWNVTDGSIVQSCPLVHQCGQGSQCDAYGACVRVGSASSDVIMTKQCLSSSDCPASTVCGANQRCRAPDDFALLFSDASLVAKCNALLGLNSTSGLTIEMTLRIAVRNATDVLLSYPGLSVAQSSALTFTIGTSVWPTTISVDDGRWYSVAWTWNAASGATTLYAYNATTNTTAVVASSTVSTIGVSLVPALPLDIGGFTGALAFLRLWNTVQGPSTLFQSSRMTTSHLVAEYRFLDGSARDLSLHRNDLSLAAAGSNTLSPSTTHSFGFNVSTSEVNPCLASPVDLTADTFAVNNVLYVSGIVNVSTWHLGFYNQAGAPTLEVSPADASTVDVAVDSVVTTSVIVADALSATKALSVRFQRTGVSSVVVCFFDVTCVTVTTSGVVTSFESSLPHAIQICITRAASLAALAPIVSVPTSTINGSQCSFPMTYTQRNCGRFRNYMASNGYGDTMCQQNTQTYANSQLEMAVQPCQCTDMPPWLVSSAVKSIDSATGLATMLITYTYIKTKVVADATTVPCGNNCYIYEPVAGHWRRRLAAASSVSSSSGSSSSSASGSSASGLGPPNGPPNGPPTASLPAFAHGTDAKRYQATRLFTIKRYQATRLFTIDRHGCNVVSASAPGVSAPAQCVVTGPDASAVQDTISAFSCQTTGASTADPATAQPWCLVNGAPEVCLSSADSCGLFKGNVTLTNASGTIRDGYTTSITAGVRLCRFTIAPAIAPVLAPYTLLVLTLQQLQLSPNDHFSVQGRLTETSLPSRLAAIDLPSLVLNTTTVLIQYTGAGDKSGTSFDGFVLEYSTALAFPEVGTRHFCQDAATTLPLDPTTNAVVFPTYNLTYSRLAPARTSCLYTFTSSAVSISSLWLRFLDLNLTSVGDRIELYDGNTTSPTSLIANITASSYSVHNYAIKMNGGSDYIASTDPLPTLPTTVVFWLNVPSSTKADCSVAANCVNVKPKKMKILGTDKGMHAYVTVQLAPDTGYLSLVVSDAEFTLTTSVLHDTWLHVALVYQATENDVFAYIDGQRQSVTRAGSVNTSLLAVPAQLFVGGHATLPDATHISFAGQLQQLRLYDEAKSAVEIAQMQTAACDTADASLLLCYEWSVYNATRVLDSSRYGIHGALRGPSCTEKLSPCDAEALLPGRQGTLEFPPDAYMLRTNFVPPEPPIGYPPVQCLWQLQKSNALIVLQFEDLSDLEATDTVAIYDGAATDHVYHDASTTVGLSAATAIDRALFFQRTYGVAYSVPIFQSSATATSATVALARANSPLYDVVTYRRGLACADATSVGLTAALAKSLIEAYWWTTSDDAYTTDASVVQLYFNDYDADTANVTAEFVTYDVDWTTVVWAPYPSVFHFSRRTQPYFVCRDGADVGLNTTLLSSAWPSRLTKPDLLTGITYAALATPVLSYTGAWTLAPNSVLSGLVRVDFTSALASIEASSTFTLIINATVVLSSGPQYLLSQENGKAGSLFLQISGVTKGMGQWILGAYDTNHAATVSPASFSGDTMHLAVTFHHGVIAYYVNGLRYSTLDTSAAYENCLNQQWDQYLLTGNWVECNVYGITGYNDASRLVLGGRLVKGSPSQTWQGTIYSVQLYDTVLPDAVIAAAYAGNSVLSAFEPADAVVNTVTSPTAATMSTMEVLSASVGEYAVRSVVTRQWSLRRLGCATPPTTIFNATAITHALDLAAQTHLLVNAFDATSMVVSWVAPNASFLQATLVRSRTYNFGLSDTMVLGLLLRYSQQAEAVAYVITNLWVNSVSSSAATVSFEMRDASMTTVAATSDLARVNGTWRPPSSVQRLVPPVFASVPFPRCSNSNQSIIVSSGVLTDGQATETTAVLPDTQCQWNLQAPANDRITIHFSLLHVICAEGTLSLIEPGRPPVALCGRHPPFSTTVGPNVILSYRVGPLPPQQTSLQSTGFYATYTFRSHSASPNKTDALVAYGPWQVQALGLGNAQCQLDSSNESVNNPWQVVESSLTTSMNTMCYSSVAMPADNAWVVDAYNASNPGSTDCSAWTPMASVPWTATSLTTVNSTAHYSSPATKASPPALRVTPGMINSLYKASGSRAQIGFASALGGRGRFRINYLMPRQYYVAPSSYASGDGASGLGTRESPFTSSFADLFENVLSDGDMLTLFPGRYEGAGYCDLTFPTSIYVTSLSGAAWTLVACQGSSRGWLLTHAKGLSVIRGLSFTSCATTASPLRGVALFIGGNALIENCRFYGNQFSGQGTVAVVAPSVTTLRGCTFDSNAATAGAAVAVLSATAILDNCTIHANNATLSGAVFVSTYATSSATLFNPSTVTISACTFTRNVGSSVPETALTVNQASVATIVNSIFRSNLGGAMGFDGAYVTINNSEVTANAGSGVRAINTQLNVSRTVFINNTGADKGGGLRAETSTVLSVLNTFAGNAAVVAGGGVYLLSSAFADARSVYESNTVSLTASTTTRGLGGALYALNCFDATLQPLLVISNCTFRANQASFGGAGASFNSVFTSFPNPL</sequence>
<dbReference type="OrthoDB" id="6022136at2759"/>
<feature type="compositionally biased region" description="Low complexity" evidence="3">
    <location>
        <begin position="973"/>
        <end position="992"/>
    </location>
</feature>
<evidence type="ECO:0000256" key="1">
    <source>
        <dbReference type="ARBA" id="ARBA00022737"/>
    </source>
</evidence>
<dbReference type="Proteomes" id="UP000030745">
    <property type="component" value="Unassembled WGS sequence"/>
</dbReference>
<evidence type="ECO:0000259" key="5">
    <source>
        <dbReference type="PROSITE" id="PS01180"/>
    </source>
</evidence>
<proteinExistence type="predicted"/>
<dbReference type="KEGG" id="spar:SPRG_08424"/>
<dbReference type="Pfam" id="PF13385">
    <property type="entry name" value="Laminin_G_3"/>
    <property type="match status" value="1"/>
</dbReference>
<accession>A0A067CAZ3</accession>
<dbReference type="InterPro" id="IPR011050">
    <property type="entry name" value="Pectin_lyase_fold/virulence"/>
</dbReference>
<evidence type="ECO:0000313" key="7">
    <source>
        <dbReference type="Proteomes" id="UP000030745"/>
    </source>
</evidence>
<name>A0A067CAZ3_SAPPC</name>
<dbReference type="PANTHER" id="PTHR24251:SF37">
    <property type="entry name" value="CUB DOMAIN-CONTAINING PROTEIN"/>
    <property type="match status" value="1"/>
</dbReference>
<dbReference type="SUPFAM" id="SSF51126">
    <property type="entry name" value="Pectin lyase-like"/>
    <property type="match status" value="1"/>
</dbReference>
<gene>
    <name evidence="6" type="ORF">SPRG_08424</name>
</gene>
<feature type="chain" id="PRO_5001634301" description="CUB domain-containing protein" evidence="4">
    <location>
        <begin position="17"/>
        <end position="2916"/>
    </location>
</feature>
<dbReference type="InterPro" id="IPR039448">
    <property type="entry name" value="Beta_helix"/>
</dbReference>
<dbReference type="EMBL" id="KK583225">
    <property type="protein sequence ID" value="KDO26350.1"/>
    <property type="molecule type" value="Genomic_DNA"/>
</dbReference>
<dbReference type="VEuPathDB" id="FungiDB:SPRG_08424"/>
<dbReference type="InterPro" id="IPR013320">
    <property type="entry name" value="ConA-like_dom_sf"/>
</dbReference>
<dbReference type="InterPro" id="IPR006626">
    <property type="entry name" value="PbH1"/>
</dbReference>
<evidence type="ECO:0000256" key="2">
    <source>
        <dbReference type="ARBA" id="ARBA00023157"/>
    </source>
</evidence>
<dbReference type="OMA" id="AYENCLN"/>
<feature type="region of interest" description="Disordered" evidence="3">
    <location>
        <begin position="973"/>
        <end position="1008"/>
    </location>
</feature>
<dbReference type="STRING" id="695850.A0A067CAZ3"/>
<dbReference type="SUPFAM" id="SSF49899">
    <property type="entry name" value="Concanavalin A-like lectins/glucanases"/>
    <property type="match status" value="3"/>
</dbReference>
<reference evidence="6 7" key="1">
    <citation type="journal article" date="2013" name="PLoS Genet.">
        <title>Distinctive expansion of potential virulence genes in the genome of the oomycete fish pathogen Saprolegnia parasitica.</title>
        <authorList>
            <person name="Jiang R.H."/>
            <person name="de Bruijn I."/>
            <person name="Haas B.J."/>
            <person name="Belmonte R."/>
            <person name="Lobach L."/>
            <person name="Christie J."/>
            <person name="van den Ackerveken G."/>
            <person name="Bottin A."/>
            <person name="Bulone V."/>
            <person name="Diaz-Moreno S.M."/>
            <person name="Dumas B."/>
            <person name="Fan L."/>
            <person name="Gaulin E."/>
            <person name="Govers F."/>
            <person name="Grenville-Briggs L.J."/>
            <person name="Horner N.R."/>
            <person name="Levin J.Z."/>
            <person name="Mammella M."/>
            <person name="Meijer H.J."/>
            <person name="Morris P."/>
            <person name="Nusbaum C."/>
            <person name="Oome S."/>
            <person name="Phillips A.J."/>
            <person name="van Rooyen D."/>
            <person name="Rzeszutek E."/>
            <person name="Saraiva M."/>
            <person name="Secombes C.J."/>
            <person name="Seidl M.F."/>
            <person name="Snel B."/>
            <person name="Stassen J.H."/>
            <person name="Sykes S."/>
            <person name="Tripathy S."/>
            <person name="van den Berg H."/>
            <person name="Vega-Arreguin J.C."/>
            <person name="Wawra S."/>
            <person name="Young S.K."/>
            <person name="Zeng Q."/>
            <person name="Dieguez-Uribeondo J."/>
            <person name="Russ C."/>
            <person name="Tyler B.M."/>
            <person name="van West P."/>
        </authorList>
    </citation>
    <scope>NUCLEOTIDE SEQUENCE [LARGE SCALE GENOMIC DNA]</scope>
    <source>
        <strain evidence="6 7">CBS 223.65</strain>
    </source>
</reference>
<dbReference type="InterPro" id="IPR000859">
    <property type="entry name" value="CUB_dom"/>
</dbReference>
<keyword evidence="7" id="KW-1185">Reference proteome</keyword>
<dbReference type="RefSeq" id="XP_012203048.1">
    <property type="nucleotide sequence ID" value="XM_012347658.1"/>
</dbReference>
<dbReference type="Gene3D" id="2.60.120.260">
    <property type="entry name" value="Galactose-binding domain-like"/>
    <property type="match status" value="1"/>
</dbReference>
<organism evidence="6 7">
    <name type="scientific">Saprolegnia parasitica (strain CBS 223.65)</name>
    <dbReference type="NCBI Taxonomy" id="695850"/>
    <lineage>
        <taxon>Eukaryota</taxon>
        <taxon>Sar</taxon>
        <taxon>Stramenopiles</taxon>
        <taxon>Oomycota</taxon>
        <taxon>Saprolegniomycetes</taxon>
        <taxon>Saprolegniales</taxon>
        <taxon>Saprolegniaceae</taxon>
        <taxon>Saprolegnia</taxon>
    </lineage>
</organism>
<keyword evidence="4" id="KW-0732">Signal</keyword>
<dbReference type="InterPro" id="IPR035914">
    <property type="entry name" value="Sperma_CUB_dom_sf"/>
</dbReference>